<dbReference type="GeneID" id="42797537"/>
<evidence type="ECO:0000313" key="2">
    <source>
        <dbReference type="Proteomes" id="UP000423396"/>
    </source>
</evidence>
<accession>A0A650CLM0</accession>
<reference evidence="1 2" key="1">
    <citation type="submission" date="2019-10" db="EMBL/GenBank/DDBJ databases">
        <title>Genome Sequences from Six Type Strain Members of the Archaeal Family Sulfolobaceae: Acidianus ambivalens, Acidianus infernus, Metallosphaera prunae, Stygiolobus azoricus, Sulfolobus metallicus, and Sulfurisphaera ohwakuensis.</title>
        <authorList>
            <person name="Counts J.A."/>
            <person name="Kelly R.M."/>
        </authorList>
    </citation>
    <scope>NUCLEOTIDE SEQUENCE [LARGE SCALE GENOMIC DNA]</scope>
    <source>
        <strain evidence="1 2">FC6</strain>
    </source>
</reference>
<protein>
    <submittedName>
        <fullName evidence="1">Uncharacterized protein</fullName>
    </submittedName>
</protein>
<keyword evidence="2" id="KW-1185">Reference proteome</keyword>
<evidence type="ECO:0000313" key="1">
    <source>
        <dbReference type="EMBL" id="QGR18648.1"/>
    </source>
</evidence>
<dbReference type="Proteomes" id="UP000423396">
    <property type="component" value="Chromosome"/>
</dbReference>
<organism evidence="1 2">
    <name type="scientific">Stygiolobus azoricus</name>
    <dbReference type="NCBI Taxonomy" id="41675"/>
    <lineage>
        <taxon>Archaea</taxon>
        <taxon>Thermoproteota</taxon>
        <taxon>Thermoprotei</taxon>
        <taxon>Sulfolobales</taxon>
        <taxon>Sulfolobaceae</taxon>
        <taxon>Stygiolobus</taxon>
    </lineage>
</organism>
<dbReference type="AlphaFoldDB" id="A0A650CLM0"/>
<dbReference type="EMBL" id="CP045483">
    <property type="protein sequence ID" value="QGR18648.1"/>
    <property type="molecule type" value="Genomic_DNA"/>
</dbReference>
<dbReference type="KEGG" id="sazo:D1868_00630"/>
<proteinExistence type="predicted"/>
<dbReference type="OrthoDB" id="33875at2157"/>
<gene>
    <name evidence="1" type="ORF">D1868_00630</name>
</gene>
<dbReference type="RefSeq" id="WP_156004832.1">
    <property type="nucleotide sequence ID" value="NZ_CP045483.1"/>
</dbReference>
<sequence>MALLKRGEKKIFHIDSLNQHMREVIKTVMDVNLNDVAKYYGLRYLSPKFGEPIFIPYGRLDGNFKKFEDAFEKIYDEIEKVKEEGLKKYLEWYPNSQFLDHYRIVFYSYTDLEDGVLYGIGAEPLAVIPNSSYPVDKVSDGDVIVGMQLLNVALTKGLKIKFFDIIANRREEIIEAYNWLYSEFHVKYDAKDKVFLTDIATYYMKKFFEVVDELKKKVEVIENLKGKRVVIPMVESTAKRDGRVKEIMEIEFADYIDQGNYYKVEAIPSIYNKEFMGKLFKQVLNNFDEILLLFERKATVPDELKELKVKEQGDRYLILTK</sequence>
<name>A0A650CLM0_9CREN</name>